<dbReference type="Pfam" id="PF19054">
    <property type="entry name" value="DUF5753"/>
    <property type="match status" value="1"/>
</dbReference>
<keyword evidence="3" id="KW-1185">Reference proteome</keyword>
<dbReference type="OrthoDB" id="4285266at2"/>
<dbReference type="SMART" id="SM00530">
    <property type="entry name" value="HTH_XRE"/>
    <property type="match status" value="1"/>
</dbReference>
<dbReference type="Gene3D" id="1.10.260.40">
    <property type="entry name" value="lambda repressor-like DNA-binding domains"/>
    <property type="match status" value="1"/>
</dbReference>
<name>A0A4Q7KRY2_9PSEU</name>
<dbReference type="Pfam" id="PF13560">
    <property type="entry name" value="HTH_31"/>
    <property type="match status" value="1"/>
</dbReference>
<dbReference type="InterPro" id="IPR043917">
    <property type="entry name" value="DUF5753"/>
</dbReference>
<dbReference type="InterPro" id="IPR010982">
    <property type="entry name" value="Lambda_DNA-bd_dom_sf"/>
</dbReference>
<dbReference type="PROSITE" id="PS50943">
    <property type="entry name" value="HTH_CROC1"/>
    <property type="match status" value="1"/>
</dbReference>
<evidence type="ECO:0000259" key="1">
    <source>
        <dbReference type="PROSITE" id="PS50943"/>
    </source>
</evidence>
<reference evidence="2 3" key="1">
    <citation type="submission" date="2019-02" db="EMBL/GenBank/DDBJ databases">
        <title>Genomic Encyclopedia of Type Strains, Phase IV (KMG-IV): sequencing the most valuable type-strain genomes for metagenomic binning, comparative biology and taxonomic classification.</title>
        <authorList>
            <person name="Goeker M."/>
        </authorList>
    </citation>
    <scope>NUCLEOTIDE SEQUENCE [LARGE SCALE GENOMIC DNA]</scope>
    <source>
        <strain evidence="2 3">DSM 101727</strain>
    </source>
</reference>
<dbReference type="InterPro" id="IPR001387">
    <property type="entry name" value="Cro/C1-type_HTH"/>
</dbReference>
<dbReference type="CDD" id="cd00093">
    <property type="entry name" value="HTH_XRE"/>
    <property type="match status" value="1"/>
</dbReference>
<evidence type="ECO:0000313" key="3">
    <source>
        <dbReference type="Proteomes" id="UP000294257"/>
    </source>
</evidence>
<proteinExistence type="predicted"/>
<dbReference type="EMBL" id="SGWQ01000004">
    <property type="protein sequence ID" value="RZS39325.1"/>
    <property type="molecule type" value="Genomic_DNA"/>
</dbReference>
<feature type="domain" description="HTH cro/C1-type" evidence="1">
    <location>
        <begin position="17"/>
        <end position="71"/>
    </location>
</feature>
<protein>
    <submittedName>
        <fullName evidence="2">Helix-turn-helix protein</fullName>
    </submittedName>
</protein>
<evidence type="ECO:0000313" key="2">
    <source>
        <dbReference type="EMBL" id="RZS39325.1"/>
    </source>
</evidence>
<dbReference type="SUPFAM" id="SSF47413">
    <property type="entry name" value="lambda repressor-like DNA-binding domains"/>
    <property type="match status" value="1"/>
</dbReference>
<dbReference type="Proteomes" id="UP000294257">
    <property type="component" value="Unassembled WGS sequence"/>
</dbReference>
<dbReference type="AlphaFoldDB" id="A0A4Q7KRY2"/>
<sequence length="285" mass="32249">MAPPSPTVANWELGIRLRERRDQLSLTATAVAKKLRCTQGYVSEVERGRTKVAKARLDQMIKLYEIDAGDIDELESLRQQGNERAWWHAYSALFSEELLRFFGFEHGAETMRTFESGLIPGLLQTEDYARATIHGAGPNIRLAEVDKRLAARMKRQERLAGDDPLHLTAVMSEAALRQQVGGREVMRAQLKHLVQRAEEYADNLDIRVVPYTADAYDALGSSTFYLMTFPTGRVPSLLWTESVTSTALNDDEMRYREYDVAYAQAVGMAQSRKDSLAFIRKLAKE</sequence>
<accession>A0A4Q7KRY2</accession>
<comment type="caution">
    <text evidence="2">The sequence shown here is derived from an EMBL/GenBank/DDBJ whole genome shotgun (WGS) entry which is preliminary data.</text>
</comment>
<organism evidence="2 3">
    <name type="scientific">Herbihabitans rhizosphaerae</name>
    <dbReference type="NCBI Taxonomy" id="1872711"/>
    <lineage>
        <taxon>Bacteria</taxon>
        <taxon>Bacillati</taxon>
        <taxon>Actinomycetota</taxon>
        <taxon>Actinomycetes</taxon>
        <taxon>Pseudonocardiales</taxon>
        <taxon>Pseudonocardiaceae</taxon>
        <taxon>Herbihabitans</taxon>
    </lineage>
</organism>
<gene>
    <name evidence="2" type="ORF">EV193_104542</name>
</gene>
<dbReference type="GO" id="GO:0003677">
    <property type="term" value="F:DNA binding"/>
    <property type="evidence" value="ECO:0007669"/>
    <property type="project" value="InterPro"/>
</dbReference>